<keyword evidence="3" id="KW-1185">Reference proteome</keyword>
<evidence type="ECO:0000313" key="3">
    <source>
        <dbReference type="Proteomes" id="UP000008549"/>
    </source>
</evidence>
<gene>
    <name evidence="2" type="ORF">CBG26345</name>
    <name evidence="2" type="ORF">CBG_26345</name>
</gene>
<reference evidence="2 3" key="1">
    <citation type="journal article" date="2003" name="PLoS Biol.">
        <title>The genome sequence of Caenorhabditis briggsae: a platform for comparative genomics.</title>
        <authorList>
            <person name="Stein L.D."/>
            <person name="Bao Z."/>
            <person name="Blasiar D."/>
            <person name="Blumenthal T."/>
            <person name="Brent M.R."/>
            <person name="Chen N."/>
            <person name="Chinwalla A."/>
            <person name="Clarke L."/>
            <person name="Clee C."/>
            <person name="Coghlan A."/>
            <person name="Coulson A."/>
            <person name="D'Eustachio P."/>
            <person name="Fitch D.H."/>
            <person name="Fulton L.A."/>
            <person name="Fulton R.E."/>
            <person name="Griffiths-Jones S."/>
            <person name="Harris T.W."/>
            <person name="Hillier L.W."/>
            <person name="Kamath R."/>
            <person name="Kuwabara P.E."/>
            <person name="Mardis E.R."/>
            <person name="Marra M.A."/>
            <person name="Miner T.L."/>
            <person name="Minx P."/>
            <person name="Mullikin J.C."/>
            <person name="Plumb R.W."/>
            <person name="Rogers J."/>
            <person name="Schein J.E."/>
            <person name="Sohrmann M."/>
            <person name="Spieth J."/>
            <person name="Stajich J.E."/>
            <person name="Wei C."/>
            <person name="Willey D."/>
            <person name="Wilson R.K."/>
            <person name="Durbin R."/>
            <person name="Waterston R.H."/>
        </authorList>
    </citation>
    <scope>NUCLEOTIDE SEQUENCE [LARGE SCALE GENOMIC DNA]</scope>
    <source>
        <strain evidence="2 3">AF16</strain>
    </source>
</reference>
<dbReference type="CTD" id="68917824"/>
<reference evidence="2 3" key="2">
    <citation type="journal article" date="2011" name="PLoS Genet.">
        <title>Caenorhabditis briggsae recombinant inbred line genotypes reveal inter-strain incompatibility and the evolution of recombination.</title>
        <authorList>
            <person name="Ross J.A."/>
            <person name="Koboldt D.C."/>
            <person name="Staisch J.E."/>
            <person name="Chamberlin H.M."/>
            <person name="Gupta B.P."/>
            <person name="Miller R.D."/>
            <person name="Baird S.E."/>
            <person name="Haag E.S."/>
        </authorList>
    </citation>
    <scope>NUCLEOTIDE SEQUENCE [LARGE SCALE GENOMIC DNA]</scope>
    <source>
        <strain evidence="2 3">AF16</strain>
    </source>
</reference>
<feature type="compositionally biased region" description="Basic and acidic residues" evidence="1">
    <location>
        <begin position="12"/>
        <end position="23"/>
    </location>
</feature>
<sequence length="112" mass="13543">MNFLNAKNMCSKNERETDETTEKTRKKGVMTTLFERPLCFQKMDMVSGVCVSKLIRKENRRSENGRRTRRRRKSERRQKVINDSNLAYSRRIQRKMEKNPEEKEDKKKIRNS</sequence>
<dbReference type="KEGG" id="cbr:CBG_26345"/>
<evidence type="ECO:0000313" key="2">
    <source>
        <dbReference type="EMBL" id="CAR98946.1"/>
    </source>
</evidence>
<proteinExistence type="predicted"/>
<feature type="compositionally biased region" description="Basic and acidic residues" evidence="1">
    <location>
        <begin position="94"/>
        <end position="112"/>
    </location>
</feature>
<dbReference type="AlphaFoldDB" id="B6IGB6"/>
<organism evidence="2 3">
    <name type="scientific">Caenorhabditis briggsae</name>
    <dbReference type="NCBI Taxonomy" id="6238"/>
    <lineage>
        <taxon>Eukaryota</taxon>
        <taxon>Metazoa</taxon>
        <taxon>Ecdysozoa</taxon>
        <taxon>Nematoda</taxon>
        <taxon>Chromadorea</taxon>
        <taxon>Rhabditida</taxon>
        <taxon>Rhabditina</taxon>
        <taxon>Rhabditomorpha</taxon>
        <taxon>Rhabditoidea</taxon>
        <taxon>Rhabditidae</taxon>
        <taxon>Peloderinae</taxon>
        <taxon>Caenorhabditis</taxon>
    </lineage>
</organism>
<name>B6IGB6_CAEBR</name>
<feature type="region of interest" description="Disordered" evidence="1">
    <location>
        <begin position="58"/>
        <end position="112"/>
    </location>
</feature>
<feature type="compositionally biased region" description="Basic residues" evidence="1">
    <location>
        <begin position="67"/>
        <end position="76"/>
    </location>
</feature>
<dbReference type="RefSeq" id="XP_045098513.1">
    <property type="nucleotide sequence ID" value="XM_045235520.1"/>
</dbReference>
<feature type="region of interest" description="Disordered" evidence="1">
    <location>
        <begin position="1"/>
        <end position="26"/>
    </location>
</feature>
<dbReference type="Proteomes" id="UP000008549">
    <property type="component" value="Unassembled WGS sequence"/>
</dbReference>
<dbReference type="EMBL" id="HE600909">
    <property type="protein sequence ID" value="CAR98946.1"/>
    <property type="molecule type" value="Genomic_DNA"/>
</dbReference>
<evidence type="ECO:0000256" key="1">
    <source>
        <dbReference type="SAM" id="MobiDB-lite"/>
    </source>
</evidence>
<accession>B6IGB6</accession>
<protein>
    <submittedName>
        <fullName evidence="2">Protein CBG26345</fullName>
    </submittedName>
</protein>
<dbReference type="GeneID" id="68917824"/>
<dbReference type="InParanoid" id="B6IGB6"/>
<dbReference type="HOGENOM" id="CLU_2148070_0_0_1"/>